<comment type="caution">
    <text evidence="1">The sequence shown here is derived from an EMBL/GenBank/DDBJ whole genome shotgun (WGS) entry which is preliminary data.</text>
</comment>
<protein>
    <submittedName>
        <fullName evidence="1">Uncharacterized protein</fullName>
    </submittedName>
</protein>
<reference evidence="1" key="1">
    <citation type="journal article" date="2014" name="Front. Microbiol.">
        <title>High frequency of phylogenetically diverse reductive dehalogenase-homologous genes in deep subseafloor sedimentary metagenomes.</title>
        <authorList>
            <person name="Kawai M."/>
            <person name="Futagami T."/>
            <person name="Toyoda A."/>
            <person name="Takaki Y."/>
            <person name="Nishi S."/>
            <person name="Hori S."/>
            <person name="Arai W."/>
            <person name="Tsubouchi T."/>
            <person name="Morono Y."/>
            <person name="Uchiyama I."/>
            <person name="Ito T."/>
            <person name="Fujiyama A."/>
            <person name="Inagaki F."/>
            <person name="Takami H."/>
        </authorList>
    </citation>
    <scope>NUCLEOTIDE SEQUENCE</scope>
    <source>
        <strain evidence="1">Expedition CK06-06</strain>
    </source>
</reference>
<dbReference type="EMBL" id="BARV01006223">
    <property type="protein sequence ID" value="GAI09817.1"/>
    <property type="molecule type" value="Genomic_DNA"/>
</dbReference>
<accession>X1KRV9</accession>
<sequence length="65" mass="7417">MSKTETKFKPIKICEDTELEVSIWINAKNQPVQPCRIKQLGFDIKAYSSECVRVDLRGKEDFPGG</sequence>
<proteinExistence type="predicted"/>
<gene>
    <name evidence="1" type="ORF">S06H3_12737</name>
</gene>
<feature type="non-terminal residue" evidence="1">
    <location>
        <position position="65"/>
    </location>
</feature>
<name>X1KRV9_9ZZZZ</name>
<dbReference type="AlphaFoldDB" id="X1KRV9"/>
<organism evidence="1">
    <name type="scientific">marine sediment metagenome</name>
    <dbReference type="NCBI Taxonomy" id="412755"/>
    <lineage>
        <taxon>unclassified sequences</taxon>
        <taxon>metagenomes</taxon>
        <taxon>ecological metagenomes</taxon>
    </lineage>
</organism>
<evidence type="ECO:0000313" key="1">
    <source>
        <dbReference type="EMBL" id="GAI09817.1"/>
    </source>
</evidence>